<evidence type="ECO:0000313" key="4">
    <source>
        <dbReference type="Proteomes" id="UP000248918"/>
    </source>
</evidence>
<accession>A0A329BB66</accession>
<dbReference type="SUPFAM" id="SSF55961">
    <property type="entry name" value="Bet v1-like"/>
    <property type="match status" value="1"/>
</dbReference>
<reference evidence="3 4" key="1">
    <citation type="submission" date="2018-06" db="EMBL/GenBank/DDBJ databases">
        <title>Genomic Encyclopedia of Type Strains, Phase III (KMG-III): the genomes of soil and plant-associated and newly described type strains.</title>
        <authorList>
            <person name="Whitman W."/>
        </authorList>
    </citation>
    <scope>NUCLEOTIDE SEQUENCE [LARGE SCALE GENOMIC DNA]</scope>
    <source>
        <strain evidence="3 4">LMG 23644</strain>
    </source>
</reference>
<evidence type="ECO:0000256" key="1">
    <source>
        <dbReference type="ARBA" id="ARBA00006817"/>
    </source>
</evidence>
<dbReference type="Gene3D" id="3.30.530.20">
    <property type="match status" value="1"/>
</dbReference>
<dbReference type="RefSeq" id="WP_111935785.1">
    <property type="nucleotide sequence ID" value="NZ_CADFFP010000047.1"/>
</dbReference>
<sequence>MSAHASLTLQRRLNATPAKVFRAWTEPAQLIRWMNPGDTPVVRAELDARVDGRYSIVYRKADGRELEANGQYLEVVPDRKLVFTWRWRHDAEHESLVTVLLEPDGDATWLTLTHQRFTDEAQADDHRRGWSGGLDSLERYFA</sequence>
<name>A0A329BB66_9BURK</name>
<evidence type="ECO:0000313" key="3">
    <source>
        <dbReference type="EMBL" id="RAS17302.1"/>
    </source>
</evidence>
<protein>
    <submittedName>
        <fullName evidence="3">Uncharacterized protein YndB with AHSA1/START domain</fullName>
    </submittedName>
</protein>
<evidence type="ECO:0000259" key="2">
    <source>
        <dbReference type="Pfam" id="PF08327"/>
    </source>
</evidence>
<dbReference type="Proteomes" id="UP000248918">
    <property type="component" value="Unassembled WGS sequence"/>
</dbReference>
<dbReference type="Pfam" id="PF08327">
    <property type="entry name" value="AHSA1"/>
    <property type="match status" value="1"/>
</dbReference>
<dbReference type="CDD" id="cd07814">
    <property type="entry name" value="SRPBCC_CalC_Aha1-like"/>
    <property type="match status" value="1"/>
</dbReference>
<comment type="caution">
    <text evidence="3">The sequence shown here is derived from an EMBL/GenBank/DDBJ whole genome shotgun (WGS) entry which is preliminary data.</text>
</comment>
<proteinExistence type="inferred from homology"/>
<comment type="similarity">
    <text evidence="1">Belongs to the AHA1 family.</text>
</comment>
<gene>
    <name evidence="3" type="ORF">BX591_1484</name>
</gene>
<dbReference type="InterPro" id="IPR023393">
    <property type="entry name" value="START-like_dom_sf"/>
</dbReference>
<dbReference type="OrthoDB" id="9805228at2"/>
<dbReference type="EMBL" id="QLTK01000048">
    <property type="protein sequence ID" value="RAS17302.1"/>
    <property type="molecule type" value="Genomic_DNA"/>
</dbReference>
<dbReference type="InterPro" id="IPR013538">
    <property type="entry name" value="ASHA1/2-like_C"/>
</dbReference>
<organism evidence="3 4">
    <name type="scientific">Paraburkholderia bryophila</name>
    <dbReference type="NCBI Taxonomy" id="420952"/>
    <lineage>
        <taxon>Bacteria</taxon>
        <taxon>Pseudomonadati</taxon>
        <taxon>Pseudomonadota</taxon>
        <taxon>Betaproteobacteria</taxon>
        <taxon>Burkholderiales</taxon>
        <taxon>Burkholderiaceae</taxon>
        <taxon>Paraburkholderia</taxon>
    </lineage>
</organism>
<dbReference type="AlphaFoldDB" id="A0A329BB66"/>
<feature type="domain" description="Activator of Hsp90 ATPase homologue 1/2-like C-terminal" evidence="2">
    <location>
        <begin position="14"/>
        <end position="141"/>
    </location>
</feature>